<dbReference type="InterPro" id="IPR043428">
    <property type="entry name" value="LivM-like"/>
</dbReference>
<dbReference type="RefSeq" id="WP_284187461.1">
    <property type="nucleotide sequence ID" value="NZ_BSPX01000018.1"/>
</dbReference>
<keyword evidence="2" id="KW-1003">Cell membrane</keyword>
<dbReference type="PANTHER" id="PTHR30482">
    <property type="entry name" value="HIGH-AFFINITY BRANCHED-CHAIN AMINO ACID TRANSPORT SYSTEM PERMEASE"/>
    <property type="match status" value="1"/>
</dbReference>
<feature type="transmembrane region" description="Helical" evidence="6">
    <location>
        <begin position="255"/>
        <end position="278"/>
    </location>
</feature>
<evidence type="ECO:0000256" key="2">
    <source>
        <dbReference type="ARBA" id="ARBA00022475"/>
    </source>
</evidence>
<feature type="transmembrane region" description="Helical" evidence="6">
    <location>
        <begin position="588"/>
        <end position="611"/>
    </location>
</feature>
<feature type="transmembrane region" description="Helical" evidence="6">
    <location>
        <begin position="463"/>
        <end position="484"/>
    </location>
</feature>
<evidence type="ECO:0000256" key="1">
    <source>
        <dbReference type="ARBA" id="ARBA00004651"/>
    </source>
</evidence>
<name>A0ABQ6FA10_9RHOO</name>
<keyword evidence="3 6" id="KW-0812">Transmembrane</keyword>
<dbReference type="Proteomes" id="UP001157167">
    <property type="component" value="Unassembled WGS sequence"/>
</dbReference>
<dbReference type="Pfam" id="PF02653">
    <property type="entry name" value="BPD_transp_2"/>
    <property type="match status" value="2"/>
</dbReference>
<dbReference type="InterPro" id="IPR001851">
    <property type="entry name" value="ABC_transp_permease"/>
</dbReference>
<gene>
    <name evidence="7" type="ORF">GCM10007933_15450</name>
</gene>
<evidence type="ECO:0000256" key="4">
    <source>
        <dbReference type="ARBA" id="ARBA00022989"/>
    </source>
</evidence>
<feature type="transmembrane region" description="Helical" evidence="6">
    <location>
        <begin position="34"/>
        <end position="53"/>
    </location>
</feature>
<feature type="transmembrane region" description="Helical" evidence="6">
    <location>
        <begin position="6"/>
        <end position="27"/>
    </location>
</feature>
<keyword evidence="4 6" id="KW-1133">Transmembrane helix</keyword>
<organism evidence="7 8">
    <name type="scientific">Zoogloea oryzae</name>
    <dbReference type="NCBI Taxonomy" id="310767"/>
    <lineage>
        <taxon>Bacteria</taxon>
        <taxon>Pseudomonadati</taxon>
        <taxon>Pseudomonadota</taxon>
        <taxon>Betaproteobacteria</taxon>
        <taxon>Rhodocyclales</taxon>
        <taxon>Zoogloeaceae</taxon>
        <taxon>Zoogloea</taxon>
    </lineage>
</organism>
<accession>A0ABQ6FA10</accession>
<feature type="transmembrane region" description="Helical" evidence="6">
    <location>
        <begin position="389"/>
        <end position="409"/>
    </location>
</feature>
<feature type="transmembrane region" description="Helical" evidence="6">
    <location>
        <begin position="191"/>
        <end position="209"/>
    </location>
</feature>
<keyword evidence="8" id="KW-1185">Reference proteome</keyword>
<comment type="subcellular location">
    <subcellularLocation>
        <location evidence="1">Cell membrane</location>
        <topology evidence="1">Multi-pass membrane protein</topology>
    </subcellularLocation>
</comment>
<dbReference type="PANTHER" id="PTHR30482:SF10">
    <property type="entry name" value="HIGH-AFFINITY BRANCHED-CHAIN AMINO ACID TRANSPORT PROTEIN BRAE"/>
    <property type="match status" value="1"/>
</dbReference>
<reference evidence="8" key="1">
    <citation type="journal article" date="2019" name="Int. J. Syst. Evol. Microbiol.">
        <title>The Global Catalogue of Microorganisms (GCM) 10K type strain sequencing project: providing services to taxonomists for standard genome sequencing and annotation.</title>
        <authorList>
            <consortium name="The Broad Institute Genomics Platform"/>
            <consortium name="The Broad Institute Genome Sequencing Center for Infectious Disease"/>
            <person name="Wu L."/>
            <person name="Ma J."/>
        </authorList>
    </citation>
    <scope>NUCLEOTIDE SEQUENCE [LARGE SCALE GENOMIC DNA]</scope>
    <source>
        <strain evidence="8">NBRC 102407</strain>
    </source>
</reference>
<feature type="transmembrane region" description="Helical" evidence="6">
    <location>
        <begin position="551"/>
        <end position="576"/>
    </location>
</feature>
<evidence type="ECO:0000256" key="6">
    <source>
        <dbReference type="SAM" id="Phobius"/>
    </source>
</evidence>
<evidence type="ECO:0008006" key="9">
    <source>
        <dbReference type="Google" id="ProtNLM"/>
    </source>
</evidence>
<feature type="transmembrane region" description="Helical" evidence="6">
    <location>
        <begin position="416"/>
        <end position="437"/>
    </location>
</feature>
<comment type="caution">
    <text evidence="7">The sequence shown here is derived from an EMBL/GenBank/DDBJ whole genome shotgun (WGS) entry which is preliminary data.</text>
</comment>
<dbReference type="CDD" id="cd06582">
    <property type="entry name" value="TM_PBP1_LivH_like"/>
    <property type="match status" value="1"/>
</dbReference>
<evidence type="ECO:0000313" key="7">
    <source>
        <dbReference type="EMBL" id="GLT22089.1"/>
    </source>
</evidence>
<sequence>MTEFIQITVGGVLVGAIYALIALGFSLVYRVTNVINLTQGAFCILGALCSYQLEVEYGWGLPAAAGVSIVAVTVLGLLLGAGALVPGLSRLSNANMLMMTAGMLTLLEGLMLVVWGSQPYALPPFMGMEPVHIFGVSIPTQGFWIIGTTGAIITVLWYLLSRTTFGKALRACAENPAAATLMGINVSRMQVFSIALAAMIGAIAGVVTAPTTSIQFDTGRLFTISGFIAVAIGGISSFPGAIAGGLLLGVVTQLATAYVSSLFSGAIALVLLLVVLIWRPNGLIRAGAQRRQDVRDEPRVWKHVTRLQPRVRTVMALIGLAIAIALPFVVPQGGIMSSLVIAGILFIALIGLDVVMGYAGQVNLGQAGFMAIGGYTAGYLATQYEVAPVWGTLAGMGFSLVAALILSFITLRLRGLYLALATLAFGLLMDSCAVGLADITGGPSGLVGIPSFSIGSFEFDSPVAMYFLVLGIIVALLLLLGGLIRSSFGRALQAIRTDQMAAAALGINVVRCKLIALSISAVLASLAGSLYAFFFHFLSPDMVGTSRSLELVAMLVIGGEGTLVGALFGAVLLTMLPTVFQPLAQWKTFASGGLLVLSFLYMPEGIFGSFARWVAARFNKPTTISSSSVVRHA</sequence>
<dbReference type="CDD" id="cd06581">
    <property type="entry name" value="TM_PBP1_LivM_like"/>
    <property type="match status" value="1"/>
</dbReference>
<feature type="transmembrane region" description="Helical" evidence="6">
    <location>
        <begin position="221"/>
        <end position="248"/>
    </location>
</feature>
<feature type="transmembrane region" description="Helical" evidence="6">
    <location>
        <begin position="97"/>
        <end position="121"/>
    </location>
</feature>
<feature type="transmembrane region" description="Helical" evidence="6">
    <location>
        <begin position="311"/>
        <end position="330"/>
    </location>
</feature>
<evidence type="ECO:0000256" key="5">
    <source>
        <dbReference type="ARBA" id="ARBA00023136"/>
    </source>
</evidence>
<evidence type="ECO:0000313" key="8">
    <source>
        <dbReference type="Proteomes" id="UP001157167"/>
    </source>
</evidence>
<dbReference type="EMBL" id="BSPX01000018">
    <property type="protein sequence ID" value="GLT22089.1"/>
    <property type="molecule type" value="Genomic_DNA"/>
</dbReference>
<keyword evidence="5 6" id="KW-0472">Membrane</keyword>
<feature type="transmembrane region" description="Helical" evidence="6">
    <location>
        <begin position="59"/>
        <end position="85"/>
    </location>
</feature>
<feature type="transmembrane region" description="Helical" evidence="6">
    <location>
        <begin position="141"/>
        <end position="160"/>
    </location>
</feature>
<proteinExistence type="predicted"/>
<feature type="transmembrane region" description="Helical" evidence="6">
    <location>
        <begin position="514"/>
        <end position="539"/>
    </location>
</feature>
<dbReference type="Gene3D" id="1.10.3470.10">
    <property type="entry name" value="ABC transporter involved in vitamin B12 uptake, BtuC"/>
    <property type="match status" value="1"/>
</dbReference>
<feature type="transmembrane region" description="Helical" evidence="6">
    <location>
        <begin position="339"/>
        <end position="360"/>
    </location>
</feature>
<protein>
    <recommendedName>
        <fullName evidence="9">Branched-chain amino acid ABC transporter permease</fullName>
    </recommendedName>
</protein>
<dbReference type="InterPro" id="IPR037294">
    <property type="entry name" value="ABC_BtuC-like"/>
</dbReference>
<evidence type="ECO:0000256" key="3">
    <source>
        <dbReference type="ARBA" id="ARBA00022692"/>
    </source>
</evidence>